<accession>A0ABY2B9R3</accession>
<sequence>MRRVSILGLAALGLAFVATPAVAAGPTVEQFRFVGVDDDQSAELTADCGFPVTVTVDAHETHLLFDDGTFQALIHYNATVTGAGGTLVLNNNVNEVDSSESFRAAGTPLRVSTIDGRTLAKQAGLLIFRFADGTLTFHGSLRPAEGFSFCEALQQQAP</sequence>
<proteinExistence type="predicted"/>
<evidence type="ECO:0000256" key="1">
    <source>
        <dbReference type="SAM" id="SignalP"/>
    </source>
</evidence>
<keyword evidence="1" id="KW-0732">Signal</keyword>
<evidence type="ECO:0000313" key="3">
    <source>
        <dbReference type="Proteomes" id="UP000295818"/>
    </source>
</evidence>
<dbReference type="EMBL" id="SLWM01000039">
    <property type="protein sequence ID" value="TCO09564.1"/>
    <property type="molecule type" value="Genomic_DNA"/>
</dbReference>
<keyword evidence="3" id="KW-1185">Reference proteome</keyword>
<evidence type="ECO:0000313" key="2">
    <source>
        <dbReference type="EMBL" id="TCO09564.1"/>
    </source>
</evidence>
<comment type="caution">
    <text evidence="2">The sequence shown here is derived from an EMBL/GenBank/DDBJ whole genome shotgun (WGS) entry which is preliminary data.</text>
</comment>
<feature type="signal peptide" evidence="1">
    <location>
        <begin position="1"/>
        <end position="23"/>
    </location>
</feature>
<feature type="chain" id="PRO_5045266958" description="CHRD domain-containing protein" evidence="1">
    <location>
        <begin position="24"/>
        <end position="158"/>
    </location>
</feature>
<name>A0ABY2B9R3_9ACTN</name>
<dbReference type="Proteomes" id="UP000295818">
    <property type="component" value="Unassembled WGS sequence"/>
</dbReference>
<protein>
    <recommendedName>
        <fullName evidence="4">CHRD domain-containing protein</fullName>
    </recommendedName>
</protein>
<gene>
    <name evidence="2" type="ORF">EV644_13931</name>
</gene>
<organism evidence="2 3">
    <name type="scientific">Kribbella orskensis</name>
    <dbReference type="NCBI Taxonomy" id="2512216"/>
    <lineage>
        <taxon>Bacteria</taxon>
        <taxon>Bacillati</taxon>
        <taxon>Actinomycetota</taxon>
        <taxon>Actinomycetes</taxon>
        <taxon>Propionibacteriales</taxon>
        <taxon>Kribbellaceae</taxon>
        <taxon>Kribbella</taxon>
    </lineage>
</organism>
<evidence type="ECO:0008006" key="4">
    <source>
        <dbReference type="Google" id="ProtNLM"/>
    </source>
</evidence>
<reference evidence="2 3" key="1">
    <citation type="journal article" date="2015" name="Stand. Genomic Sci.">
        <title>Genomic Encyclopedia of Bacterial and Archaeal Type Strains, Phase III: the genomes of soil and plant-associated and newly described type strains.</title>
        <authorList>
            <person name="Whitman W.B."/>
            <person name="Woyke T."/>
            <person name="Klenk H.P."/>
            <person name="Zhou Y."/>
            <person name="Lilburn T.G."/>
            <person name="Beck B.J."/>
            <person name="De Vos P."/>
            <person name="Vandamme P."/>
            <person name="Eisen J.A."/>
            <person name="Garrity G."/>
            <person name="Hugenholtz P."/>
            <person name="Kyrpides N.C."/>
        </authorList>
    </citation>
    <scope>NUCLEOTIDE SEQUENCE [LARGE SCALE GENOMIC DNA]</scope>
    <source>
        <strain evidence="2 3">VKM Ac-2538</strain>
    </source>
</reference>